<evidence type="ECO:0008006" key="11">
    <source>
        <dbReference type="Google" id="ProtNLM"/>
    </source>
</evidence>
<dbReference type="InterPro" id="IPR001841">
    <property type="entry name" value="Znf_RING"/>
</dbReference>
<feature type="domain" description="B30.2/SPRY" evidence="8">
    <location>
        <begin position="263"/>
        <end position="453"/>
    </location>
</feature>
<name>A0AAV6H8W7_9TELE</name>
<comment type="caution">
    <text evidence="9">The sequence shown here is derived from an EMBL/GenBank/DDBJ whole genome shotgun (WGS) entry which is preliminary data.</text>
</comment>
<feature type="compositionally biased region" description="Basic and acidic residues" evidence="5">
    <location>
        <begin position="194"/>
        <end position="210"/>
    </location>
</feature>
<evidence type="ECO:0000259" key="8">
    <source>
        <dbReference type="PROSITE" id="PS50188"/>
    </source>
</evidence>
<evidence type="ECO:0000256" key="1">
    <source>
        <dbReference type="ARBA" id="ARBA00022723"/>
    </source>
</evidence>
<feature type="domain" description="B box-type" evidence="7">
    <location>
        <begin position="85"/>
        <end position="126"/>
    </location>
</feature>
<dbReference type="SMART" id="SM00589">
    <property type="entry name" value="PRY"/>
    <property type="match status" value="1"/>
</dbReference>
<evidence type="ECO:0000259" key="6">
    <source>
        <dbReference type="PROSITE" id="PS50089"/>
    </source>
</evidence>
<keyword evidence="1" id="KW-0479">Metal-binding</keyword>
<dbReference type="InterPro" id="IPR027370">
    <property type="entry name" value="Znf-RING_euk"/>
</dbReference>
<evidence type="ECO:0000256" key="3">
    <source>
        <dbReference type="ARBA" id="ARBA00022833"/>
    </source>
</evidence>
<dbReference type="Proteomes" id="UP000823561">
    <property type="component" value="Chromosome 3"/>
</dbReference>
<reference evidence="9" key="1">
    <citation type="submission" date="2020-10" db="EMBL/GenBank/DDBJ databases">
        <title>Chromosome-scale genome assembly of the Allis shad, Alosa alosa.</title>
        <authorList>
            <person name="Margot Z."/>
            <person name="Christophe K."/>
            <person name="Cabau C."/>
            <person name="Louis A."/>
            <person name="Berthelot C."/>
            <person name="Parey E."/>
            <person name="Roest Crollius H."/>
            <person name="Montfort J."/>
            <person name="Robinson-Rechavi M."/>
            <person name="Bucao C."/>
            <person name="Bouchez O."/>
            <person name="Gislard M."/>
            <person name="Lluch J."/>
            <person name="Milhes M."/>
            <person name="Lampietro C."/>
            <person name="Lopez Roques C."/>
            <person name="Donnadieu C."/>
            <person name="Braasch I."/>
            <person name="Desvignes T."/>
            <person name="Postlethwait J."/>
            <person name="Bobe J."/>
            <person name="Guiguen Y."/>
        </authorList>
    </citation>
    <scope>NUCLEOTIDE SEQUENCE</scope>
    <source>
        <strain evidence="9">M-15738</strain>
        <tissue evidence="9">Blood</tissue>
    </source>
</reference>
<dbReference type="AlphaFoldDB" id="A0AAV6H8W7"/>
<dbReference type="InterPro" id="IPR013083">
    <property type="entry name" value="Znf_RING/FYVE/PHD"/>
</dbReference>
<dbReference type="Gene3D" id="2.60.120.920">
    <property type="match status" value="1"/>
</dbReference>
<dbReference type="SUPFAM" id="SSF57845">
    <property type="entry name" value="B-box zinc-binding domain"/>
    <property type="match status" value="1"/>
</dbReference>
<organism evidence="9 10">
    <name type="scientific">Alosa alosa</name>
    <name type="common">allis shad</name>
    <dbReference type="NCBI Taxonomy" id="278164"/>
    <lineage>
        <taxon>Eukaryota</taxon>
        <taxon>Metazoa</taxon>
        <taxon>Chordata</taxon>
        <taxon>Craniata</taxon>
        <taxon>Vertebrata</taxon>
        <taxon>Euteleostomi</taxon>
        <taxon>Actinopterygii</taxon>
        <taxon>Neopterygii</taxon>
        <taxon>Teleostei</taxon>
        <taxon>Clupei</taxon>
        <taxon>Clupeiformes</taxon>
        <taxon>Clupeoidei</taxon>
        <taxon>Clupeidae</taxon>
        <taxon>Alosa</taxon>
    </lineage>
</organism>
<dbReference type="SMART" id="SM00184">
    <property type="entry name" value="RING"/>
    <property type="match status" value="1"/>
</dbReference>
<dbReference type="InterPro" id="IPR013320">
    <property type="entry name" value="ConA-like_dom_sf"/>
</dbReference>
<evidence type="ECO:0000256" key="4">
    <source>
        <dbReference type="PROSITE-ProRule" id="PRU00024"/>
    </source>
</evidence>
<dbReference type="PROSITE" id="PS50188">
    <property type="entry name" value="B302_SPRY"/>
    <property type="match status" value="1"/>
</dbReference>
<dbReference type="PROSITE" id="PS50119">
    <property type="entry name" value="ZF_BBOX"/>
    <property type="match status" value="1"/>
</dbReference>
<dbReference type="PRINTS" id="PR01407">
    <property type="entry name" value="BUTYPHLNCDUF"/>
</dbReference>
<dbReference type="PROSITE" id="PS50089">
    <property type="entry name" value="ZF_RING_2"/>
    <property type="match status" value="1"/>
</dbReference>
<gene>
    <name evidence="9" type="ORF">AALO_G00046710</name>
</gene>
<dbReference type="InterPro" id="IPR003879">
    <property type="entry name" value="Butyrophylin_SPRY"/>
</dbReference>
<dbReference type="Pfam" id="PF00643">
    <property type="entry name" value="zf-B_box"/>
    <property type="match status" value="1"/>
</dbReference>
<protein>
    <recommendedName>
        <fullName evidence="11">Tripartite motif-containing protein 35-like</fullName>
    </recommendedName>
</protein>
<dbReference type="InterPro" id="IPR017907">
    <property type="entry name" value="Znf_RING_CS"/>
</dbReference>
<dbReference type="Pfam" id="PF13765">
    <property type="entry name" value="PRY"/>
    <property type="match status" value="1"/>
</dbReference>
<dbReference type="InterPro" id="IPR006574">
    <property type="entry name" value="PRY"/>
</dbReference>
<dbReference type="InterPro" id="IPR043136">
    <property type="entry name" value="B30.2/SPRY_sf"/>
</dbReference>
<dbReference type="Pfam" id="PF13445">
    <property type="entry name" value="zf-RING_UBOX"/>
    <property type="match status" value="1"/>
</dbReference>
<dbReference type="PROSITE" id="PS00518">
    <property type="entry name" value="ZF_RING_1"/>
    <property type="match status" value="1"/>
</dbReference>
<keyword evidence="2 4" id="KW-0863">Zinc-finger</keyword>
<dbReference type="SMART" id="SM00336">
    <property type="entry name" value="BBOX"/>
    <property type="match status" value="1"/>
</dbReference>
<dbReference type="SUPFAM" id="SSF57850">
    <property type="entry name" value="RING/U-box"/>
    <property type="match status" value="1"/>
</dbReference>
<evidence type="ECO:0000256" key="5">
    <source>
        <dbReference type="SAM" id="MobiDB-lite"/>
    </source>
</evidence>
<dbReference type="Gene3D" id="3.30.40.10">
    <property type="entry name" value="Zinc/RING finger domain, C3HC4 (zinc finger)"/>
    <property type="match status" value="1"/>
</dbReference>
<sequence length="453" mass="51544">MASKHGFTEEDFSCPVCRDVFKNPVIMKCSHSVCKACLDRFWETKGHRECPVCRKRSSNSTPPSNLALKNLCETFLQERNLRALAAAQLCTLHNQKLEVFCAEDLQPGCAACRDSAEHSSHNFTPIDGMTTGEYKEKMHTLLDKIKTYRYSAVTWEVMAKHIKTQAQNTENQIKVEFEKLHQFLRNEEKARISAVREEEEQKSQMMKERISTPPATVRAIAEQMEADDITFLQNYKSTMERAQCTLQDLKGVSGALINVAKHLGNLKFRVWEKMQDIVHYTPVTLDPNTAQPELILSEDLTSVIWGEGKQQLPDNPERFDFYPNVLASEGFDSGTHCWDVDVRDVMDWTVGVVEEPLERKGGSPSKTGHCSVECRFGTEYAAYSPTQDHPHRDIEQTPQRIRVQLDCDRGTAFILLINLSHDAKNSNERISLMCRLGVLISYIHITTKAQSDL</sequence>
<feature type="region of interest" description="Disordered" evidence="5">
    <location>
        <begin position="194"/>
        <end position="213"/>
    </location>
</feature>
<dbReference type="SUPFAM" id="SSF49899">
    <property type="entry name" value="Concanavalin A-like lectins/glucanases"/>
    <property type="match status" value="1"/>
</dbReference>
<dbReference type="EMBL" id="JADWDJ010000003">
    <property type="protein sequence ID" value="KAG5283838.1"/>
    <property type="molecule type" value="Genomic_DNA"/>
</dbReference>
<accession>A0AAV6H8W7</accession>
<evidence type="ECO:0000259" key="7">
    <source>
        <dbReference type="PROSITE" id="PS50119"/>
    </source>
</evidence>
<keyword evidence="10" id="KW-1185">Reference proteome</keyword>
<dbReference type="PANTHER" id="PTHR24103">
    <property type="entry name" value="E3 UBIQUITIN-PROTEIN LIGASE TRIM"/>
    <property type="match status" value="1"/>
</dbReference>
<dbReference type="InterPro" id="IPR001870">
    <property type="entry name" value="B30.2/SPRY"/>
</dbReference>
<evidence type="ECO:0000256" key="2">
    <source>
        <dbReference type="ARBA" id="ARBA00022771"/>
    </source>
</evidence>
<dbReference type="InterPro" id="IPR050143">
    <property type="entry name" value="TRIM/RBCC"/>
</dbReference>
<dbReference type="InterPro" id="IPR000315">
    <property type="entry name" value="Znf_B-box"/>
</dbReference>
<feature type="domain" description="RING-type" evidence="6">
    <location>
        <begin position="14"/>
        <end position="54"/>
    </location>
</feature>
<dbReference type="GO" id="GO:0008270">
    <property type="term" value="F:zinc ion binding"/>
    <property type="evidence" value="ECO:0007669"/>
    <property type="project" value="UniProtKB-KW"/>
</dbReference>
<dbReference type="Gene3D" id="3.30.160.60">
    <property type="entry name" value="Classic Zinc Finger"/>
    <property type="match status" value="1"/>
</dbReference>
<evidence type="ECO:0000313" key="10">
    <source>
        <dbReference type="Proteomes" id="UP000823561"/>
    </source>
</evidence>
<keyword evidence="3" id="KW-0862">Zinc</keyword>
<evidence type="ECO:0000313" key="9">
    <source>
        <dbReference type="EMBL" id="KAG5283838.1"/>
    </source>
</evidence>
<proteinExistence type="predicted"/>